<evidence type="ECO:0000313" key="2">
    <source>
        <dbReference type="EMBL" id="KWX10057.1"/>
    </source>
</evidence>
<proteinExistence type="predicted"/>
<organism evidence="2 3">
    <name type="scientific">Carbonactinospora thermoautotrophica</name>
    <dbReference type="NCBI Taxonomy" id="1469144"/>
    <lineage>
        <taxon>Bacteria</taxon>
        <taxon>Bacillati</taxon>
        <taxon>Actinomycetota</taxon>
        <taxon>Actinomycetes</taxon>
        <taxon>Kitasatosporales</taxon>
        <taxon>Carbonactinosporaceae</taxon>
        <taxon>Carbonactinospora</taxon>
    </lineage>
</organism>
<comment type="caution">
    <text evidence="2">The sequence shown here is derived from an EMBL/GenBank/DDBJ whole genome shotgun (WGS) entry which is preliminary data.</text>
</comment>
<dbReference type="Proteomes" id="UP000070598">
    <property type="component" value="Unassembled WGS sequence"/>
</dbReference>
<gene>
    <name evidence="2" type="ORF">TR74_05920</name>
</gene>
<sequence>MAHARGGAGQGADMAVPDTASRAAVLTAGSVLLPVLLLAACTGEPGPPEPTRATAMPPPAPAAGAAANPRVLACQRWGHPDPTPPGPDDLIVGPVRYPSLRRWQSMRPEDYGAGPDLGFYKVGTVVRAGATVTVTVAAPARSYAALSHPAAEEGDEAVTYQACPGTDTAFVGGFRLKGGRVRACVPLEIRVPGEAEPRRVTVSLFNGPCPQPSPSRSPSSSR</sequence>
<dbReference type="PATRIC" id="fig|1469144.9.peg.4365"/>
<feature type="compositionally biased region" description="Pro residues" evidence="1">
    <location>
        <begin position="46"/>
        <end position="61"/>
    </location>
</feature>
<dbReference type="AlphaFoldDB" id="A0A132NJE8"/>
<name>A0A132NJE8_9ACTN</name>
<accession>A0A132NJE8</accession>
<feature type="region of interest" description="Disordered" evidence="1">
    <location>
        <begin position="203"/>
        <end position="222"/>
    </location>
</feature>
<protein>
    <submittedName>
        <fullName evidence="2">Uncharacterized protein</fullName>
    </submittedName>
</protein>
<feature type="region of interest" description="Disordered" evidence="1">
    <location>
        <begin position="46"/>
        <end position="65"/>
    </location>
</feature>
<evidence type="ECO:0000313" key="3">
    <source>
        <dbReference type="Proteomes" id="UP000070598"/>
    </source>
</evidence>
<dbReference type="EMBL" id="JYIK01000638">
    <property type="protein sequence ID" value="KWX10057.1"/>
    <property type="molecule type" value="Genomic_DNA"/>
</dbReference>
<evidence type="ECO:0000256" key="1">
    <source>
        <dbReference type="SAM" id="MobiDB-lite"/>
    </source>
</evidence>
<reference evidence="3" key="1">
    <citation type="submission" date="2015-02" db="EMBL/GenBank/DDBJ databases">
        <title>Physiological reanalysis, assessment of diazotrophy, and genome sequences of multiple isolates of Streptomyces thermoautotrophicus.</title>
        <authorList>
            <person name="MacKellar D.C."/>
            <person name="Lieber L."/>
            <person name="Norman J."/>
            <person name="Bolger A."/>
            <person name="Tobin C."/>
            <person name="Murray J.W."/>
            <person name="Friesen M."/>
            <person name="Prell J."/>
        </authorList>
    </citation>
    <scope>NUCLEOTIDE SEQUENCE [LARGE SCALE GENOMIC DNA]</scope>
    <source>
        <strain evidence="3">UBT1</strain>
    </source>
</reference>